<evidence type="ECO:0000256" key="2">
    <source>
        <dbReference type="ARBA" id="ARBA00004447"/>
    </source>
</evidence>
<dbReference type="Pfam" id="PF16363">
    <property type="entry name" value="GDP_Man_Dehyd"/>
    <property type="match status" value="1"/>
</dbReference>
<sequence length="119" mass="13217">PLSIYGTGAQSRCFCYVGDVVDALVGLINSDKAASRVYNVGSDEEITIEGLADLIIKKTGSESKKEFISYEAAYGRAFDDMQRRVPCIERIGETTGFAPKTSFEETLDIIIEYFREKRA</sequence>
<dbReference type="SUPFAM" id="SSF51735">
    <property type="entry name" value="NAD(P)-binding Rossmann-fold domains"/>
    <property type="match status" value="1"/>
</dbReference>
<dbReference type="GO" id="GO:0070403">
    <property type="term" value="F:NAD+ binding"/>
    <property type="evidence" value="ECO:0007669"/>
    <property type="project" value="InterPro"/>
</dbReference>
<evidence type="ECO:0000256" key="13">
    <source>
        <dbReference type="ARBA" id="ARBA00023239"/>
    </source>
</evidence>
<comment type="subcellular location">
    <subcellularLocation>
        <location evidence="2">Golgi apparatus</location>
        <location evidence="2">Golgi stack membrane</location>
        <topology evidence="2">Single-pass type II membrane protein</topology>
    </subcellularLocation>
</comment>
<keyword evidence="6" id="KW-0812">Transmembrane</keyword>
<keyword evidence="12" id="KW-0472">Membrane</keyword>
<dbReference type="InterPro" id="IPR036291">
    <property type="entry name" value="NAD(P)-bd_dom_sf"/>
</dbReference>
<protein>
    <recommendedName>
        <fullName evidence="5">UDP-glucuronate decarboxylase</fullName>
        <ecNumber evidence="5">4.1.1.35</ecNumber>
    </recommendedName>
</protein>
<dbReference type="GO" id="GO:0042732">
    <property type="term" value="P:D-xylose metabolic process"/>
    <property type="evidence" value="ECO:0007669"/>
    <property type="project" value="InterPro"/>
</dbReference>
<dbReference type="GO" id="GO:0048040">
    <property type="term" value="F:UDP-glucuronate decarboxylase activity"/>
    <property type="evidence" value="ECO:0007669"/>
    <property type="project" value="UniProtKB-EC"/>
</dbReference>
<dbReference type="GO" id="GO:0032580">
    <property type="term" value="C:Golgi cisterna membrane"/>
    <property type="evidence" value="ECO:0007669"/>
    <property type="project" value="UniProtKB-SubCell"/>
</dbReference>
<dbReference type="GO" id="GO:0033320">
    <property type="term" value="P:UDP-D-xylose biosynthetic process"/>
    <property type="evidence" value="ECO:0007669"/>
    <property type="project" value="UniProtKB-UniPathway"/>
</dbReference>
<keyword evidence="10" id="KW-0520">NAD</keyword>
<evidence type="ECO:0000256" key="12">
    <source>
        <dbReference type="ARBA" id="ARBA00023136"/>
    </source>
</evidence>
<evidence type="ECO:0000256" key="8">
    <source>
        <dbReference type="ARBA" id="ARBA00022968"/>
    </source>
</evidence>
<name>A0A0F9AX33_9ZZZZ</name>
<comment type="cofactor">
    <cofactor evidence="1">
        <name>NAD(+)</name>
        <dbReference type="ChEBI" id="CHEBI:57540"/>
    </cofactor>
</comment>
<evidence type="ECO:0000256" key="9">
    <source>
        <dbReference type="ARBA" id="ARBA00022989"/>
    </source>
</evidence>
<dbReference type="InterPro" id="IPR044516">
    <property type="entry name" value="UXS-like"/>
</dbReference>
<evidence type="ECO:0000256" key="1">
    <source>
        <dbReference type="ARBA" id="ARBA00001911"/>
    </source>
</evidence>
<evidence type="ECO:0000256" key="4">
    <source>
        <dbReference type="ARBA" id="ARBA00007505"/>
    </source>
</evidence>
<dbReference type="PANTHER" id="PTHR43078:SF6">
    <property type="entry name" value="UDP-GLUCURONIC ACID DECARBOXYLASE 1"/>
    <property type="match status" value="1"/>
</dbReference>
<keyword evidence="9" id="KW-1133">Transmembrane helix</keyword>
<comment type="pathway">
    <text evidence="3">Nucleotide-sugar biosynthesis; UDP-alpha-D-xylose biosynthesis; UDP-alpha-D-xylose from UDP-alpha-D-glucuronate: step 1/1.</text>
</comment>
<keyword evidence="8" id="KW-0735">Signal-anchor</keyword>
<proteinExistence type="inferred from homology"/>
<dbReference type="UniPathway" id="UPA00796">
    <property type="reaction ID" value="UER00771"/>
</dbReference>
<keyword evidence="13" id="KW-0456">Lyase</keyword>
<keyword evidence="11" id="KW-0333">Golgi apparatus</keyword>
<evidence type="ECO:0000256" key="3">
    <source>
        <dbReference type="ARBA" id="ARBA00005100"/>
    </source>
</evidence>
<dbReference type="Gene3D" id="3.40.50.720">
    <property type="entry name" value="NAD(P)-binding Rossmann-like Domain"/>
    <property type="match status" value="1"/>
</dbReference>
<evidence type="ECO:0000256" key="5">
    <source>
        <dbReference type="ARBA" id="ARBA00012290"/>
    </source>
</evidence>
<feature type="non-terminal residue" evidence="15">
    <location>
        <position position="1"/>
    </location>
</feature>
<evidence type="ECO:0000256" key="11">
    <source>
        <dbReference type="ARBA" id="ARBA00023034"/>
    </source>
</evidence>
<reference evidence="15" key="1">
    <citation type="journal article" date="2015" name="Nature">
        <title>Complex archaea that bridge the gap between prokaryotes and eukaryotes.</title>
        <authorList>
            <person name="Spang A."/>
            <person name="Saw J.H."/>
            <person name="Jorgensen S.L."/>
            <person name="Zaremba-Niedzwiedzka K."/>
            <person name="Martijn J."/>
            <person name="Lind A.E."/>
            <person name="van Eijk R."/>
            <person name="Schleper C."/>
            <person name="Guy L."/>
            <person name="Ettema T.J."/>
        </authorList>
    </citation>
    <scope>NUCLEOTIDE SEQUENCE</scope>
</reference>
<dbReference type="EMBL" id="LAZR01040574">
    <property type="protein sequence ID" value="KKL14149.1"/>
    <property type="molecule type" value="Genomic_DNA"/>
</dbReference>
<evidence type="ECO:0000256" key="10">
    <source>
        <dbReference type="ARBA" id="ARBA00023027"/>
    </source>
</evidence>
<keyword evidence="7" id="KW-0210">Decarboxylase</keyword>
<dbReference type="PANTHER" id="PTHR43078">
    <property type="entry name" value="UDP-GLUCURONIC ACID DECARBOXYLASE-RELATED"/>
    <property type="match status" value="1"/>
</dbReference>
<evidence type="ECO:0000256" key="7">
    <source>
        <dbReference type="ARBA" id="ARBA00022793"/>
    </source>
</evidence>
<dbReference type="InterPro" id="IPR016040">
    <property type="entry name" value="NAD(P)-bd_dom"/>
</dbReference>
<accession>A0A0F9AX33</accession>
<evidence type="ECO:0000313" key="15">
    <source>
        <dbReference type="EMBL" id="KKL14149.1"/>
    </source>
</evidence>
<dbReference type="AlphaFoldDB" id="A0A0F9AX33"/>
<gene>
    <name evidence="15" type="ORF">LCGC14_2518640</name>
</gene>
<comment type="similarity">
    <text evidence="4">Belongs to the NAD(P)-dependent epimerase/dehydratase family. UDP-glucuronic acid decarboxylase subfamily.</text>
</comment>
<evidence type="ECO:0000256" key="6">
    <source>
        <dbReference type="ARBA" id="ARBA00022692"/>
    </source>
</evidence>
<evidence type="ECO:0000259" key="14">
    <source>
        <dbReference type="Pfam" id="PF16363"/>
    </source>
</evidence>
<feature type="domain" description="NAD(P)-binding" evidence="14">
    <location>
        <begin position="4"/>
        <end position="108"/>
    </location>
</feature>
<comment type="caution">
    <text evidence="15">The sequence shown here is derived from an EMBL/GenBank/DDBJ whole genome shotgun (WGS) entry which is preliminary data.</text>
</comment>
<dbReference type="EC" id="4.1.1.35" evidence="5"/>
<organism evidence="15">
    <name type="scientific">marine sediment metagenome</name>
    <dbReference type="NCBI Taxonomy" id="412755"/>
    <lineage>
        <taxon>unclassified sequences</taxon>
        <taxon>metagenomes</taxon>
        <taxon>ecological metagenomes</taxon>
    </lineage>
</organism>